<evidence type="ECO:0000256" key="3">
    <source>
        <dbReference type="ARBA" id="ARBA00022553"/>
    </source>
</evidence>
<dbReference type="InterPro" id="IPR018303">
    <property type="entry name" value="ATPase_P-typ_P_site"/>
</dbReference>
<dbReference type="GO" id="GO:0000329">
    <property type="term" value="C:fungal-type vacuole membrane"/>
    <property type="evidence" value="ECO:0007669"/>
    <property type="project" value="EnsemblFungi"/>
</dbReference>
<dbReference type="GO" id="GO:1990816">
    <property type="term" value="C:vacuole-mitochondrion membrane contact site"/>
    <property type="evidence" value="ECO:0007669"/>
    <property type="project" value="EnsemblFungi"/>
</dbReference>
<evidence type="ECO:0000256" key="4">
    <source>
        <dbReference type="ARBA" id="ARBA00022692"/>
    </source>
</evidence>
<feature type="domain" description="P5B-type ATPase N-terminal" evidence="16">
    <location>
        <begin position="156"/>
        <end position="276"/>
    </location>
</feature>
<dbReference type="InterPro" id="IPR059000">
    <property type="entry name" value="ATPase_P-type_domA"/>
</dbReference>
<evidence type="ECO:0000256" key="9">
    <source>
        <dbReference type="ARBA" id="ARBA00022967"/>
    </source>
</evidence>
<dbReference type="SUPFAM" id="SSF81665">
    <property type="entry name" value="Calcium ATPase, transmembrane domain M"/>
    <property type="match status" value="1"/>
</dbReference>
<dbReference type="FunFam" id="2.70.150.10:FF:000057">
    <property type="entry name" value="Cation-transporting ATPase"/>
    <property type="match status" value="1"/>
</dbReference>
<dbReference type="GO" id="GO:0019829">
    <property type="term" value="F:ATPase-coupled monoatomic cation transmembrane transporter activity"/>
    <property type="evidence" value="ECO:0007669"/>
    <property type="project" value="UniProtKB-UniRule"/>
</dbReference>
<gene>
    <name evidence="17" type="ORF">Egran_06551</name>
</gene>
<comment type="subcellular location">
    <subcellularLocation>
        <location evidence="1 13">Membrane</location>
        <topology evidence="1 13">Multi-pass membrane protein</topology>
    </subcellularLocation>
</comment>
<dbReference type="Proteomes" id="UP000243515">
    <property type="component" value="Unassembled WGS sequence"/>
</dbReference>
<dbReference type="OrthoDB" id="48943at2759"/>
<reference evidence="17 18" key="1">
    <citation type="journal article" date="2015" name="Environ. Microbiol.">
        <title>Metagenome sequence of Elaphomyces granulatus from sporocarp tissue reveals Ascomycota ectomycorrhizal fingerprints of genome expansion and a Proteobacteria-rich microbiome.</title>
        <authorList>
            <person name="Quandt C.A."/>
            <person name="Kohler A."/>
            <person name="Hesse C.N."/>
            <person name="Sharpton T.J."/>
            <person name="Martin F."/>
            <person name="Spatafora J.W."/>
        </authorList>
    </citation>
    <scope>NUCLEOTIDE SEQUENCE [LARGE SCALE GENOMIC DNA]</scope>
    <source>
        <strain evidence="17 18">OSC145934</strain>
    </source>
</reference>
<keyword evidence="8 13" id="KW-0460">Magnesium</keyword>
<dbReference type="SUPFAM" id="SSF56784">
    <property type="entry name" value="HAD-like"/>
    <property type="match status" value="1"/>
</dbReference>
<comment type="catalytic activity">
    <reaction evidence="12 13">
        <text>ATP + H2O = ADP + phosphate + H(+)</text>
        <dbReference type="Rhea" id="RHEA:13065"/>
        <dbReference type="ChEBI" id="CHEBI:15377"/>
        <dbReference type="ChEBI" id="CHEBI:15378"/>
        <dbReference type="ChEBI" id="CHEBI:30616"/>
        <dbReference type="ChEBI" id="CHEBI:43474"/>
        <dbReference type="ChEBI" id="CHEBI:456216"/>
    </reaction>
</comment>
<keyword evidence="7 13" id="KW-0067">ATP-binding</keyword>
<evidence type="ECO:0000256" key="2">
    <source>
        <dbReference type="ARBA" id="ARBA00006000"/>
    </source>
</evidence>
<dbReference type="PROSITE" id="PS00154">
    <property type="entry name" value="ATPASE_E1_E2"/>
    <property type="match status" value="1"/>
</dbReference>
<evidence type="ECO:0000313" key="18">
    <source>
        <dbReference type="Proteomes" id="UP000243515"/>
    </source>
</evidence>
<evidence type="ECO:0000313" key="17">
    <source>
        <dbReference type="EMBL" id="OXV05682.1"/>
    </source>
</evidence>
<dbReference type="Gene3D" id="1.20.1110.10">
    <property type="entry name" value="Calcium-transporting ATPase, transmembrane domain"/>
    <property type="match status" value="1"/>
</dbReference>
<dbReference type="InterPro" id="IPR023298">
    <property type="entry name" value="ATPase_P-typ_TM_dom_sf"/>
</dbReference>
<dbReference type="Gene3D" id="3.40.1110.10">
    <property type="entry name" value="Calcium-transporting ATPase, cytoplasmic domain N"/>
    <property type="match status" value="1"/>
</dbReference>
<dbReference type="InterPro" id="IPR044492">
    <property type="entry name" value="P_typ_ATPase_HD_dom"/>
</dbReference>
<dbReference type="InterPro" id="IPR008250">
    <property type="entry name" value="ATPase_P-typ_transduc_dom_A_sf"/>
</dbReference>
<dbReference type="InterPro" id="IPR036412">
    <property type="entry name" value="HAD-like_sf"/>
</dbReference>
<dbReference type="SUPFAM" id="SSF81653">
    <property type="entry name" value="Calcium ATPase, transduction domain A"/>
    <property type="match status" value="1"/>
</dbReference>
<keyword evidence="10 13" id="KW-1133">Transmembrane helix</keyword>
<feature type="transmembrane region" description="Helical" evidence="13">
    <location>
        <begin position="355"/>
        <end position="375"/>
    </location>
</feature>
<dbReference type="GO" id="GO:1903135">
    <property type="term" value="F:cupric ion binding"/>
    <property type="evidence" value="ECO:0007669"/>
    <property type="project" value="EnsemblFungi"/>
</dbReference>
<accession>A0A232LNI4</accession>
<evidence type="ECO:0000256" key="8">
    <source>
        <dbReference type="ARBA" id="ARBA00022842"/>
    </source>
</evidence>
<dbReference type="NCBIfam" id="TIGR01657">
    <property type="entry name" value="P-ATPase-V"/>
    <property type="match status" value="1"/>
</dbReference>
<dbReference type="FunFam" id="3.40.50.1000:FF:000068">
    <property type="entry name" value="Cation-transporting ATPase"/>
    <property type="match status" value="1"/>
</dbReference>
<evidence type="ECO:0000256" key="1">
    <source>
        <dbReference type="ARBA" id="ARBA00004141"/>
    </source>
</evidence>
<keyword evidence="11 13" id="KW-0472">Membrane</keyword>
<dbReference type="GO" id="GO:0030026">
    <property type="term" value="P:intracellular manganese ion homeostasis"/>
    <property type="evidence" value="ECO:0007669"/>
    <property type="project" value="EnsemblFungi"/>
</dbReference>
<dbReference type="NCBIfam" id="TIGR01494">
    <property type="entry name" value="ATPase_P-type"/>
    <property type="match status" value="2"/>
</dbReference>
<keyword evidence="3" id="KW-0597">Phosphoprotein</keyword>
<dbReference type="EC" id="7.2.2.-" evidence="13"/>
<evidence type="ECO:0000256" key="5">
    <source>
        <dbReference type="ARBA" id="ARBA00022723"/>
    </source>
</evidence>
<keyword evidence="6 13" id="KW-0547">Nucleotide-binding</keyword>
<dbReference type="FunFam" id="1.20.1110.10:FF:000032">
    <property type="entry name" value="Cation-transporting ATPase"/>
    <property type="match status" value="1"/>
</dbReference>
<keyword evidence="18" id="KW-1185">Reference proteome</keyword>
<dbReference type="GO" id="GO:0005524">
    <property type="term" value="F:ATP binding"/>
    <property type="evidence" value="ECO:0007669"/>
    <property type="project" value="UniProtKB-UniRule"/>
</dbReference>
<evidence type="ECO:0000256" key="6">
    <source>
        <dbReference type="ARBA" id="ARBA00022741"/>
    </source>
</evidence>
<keyword evidence="4 13" id="KW-0812">Transmembrane</keyword>
<dbReference type="PANTHER" id="PTHR45630">
    <property type="entry name" value="CATION-TRANSPORTING ATPASE-RELATED"/>
    <property type="match status" value="1"/>
</dbReference>
<evidence type="ECO:0000256" key="12">
    <source>
        <dbReference type="ARBA" id="ARBA00049360"/>
    </source>
</evidence>
<organism evidence="17 18">
    <name type="scientific">Elaphomyces granulatus</name>
    <dbReference type="NCBI Taxonomy" id="519963"/>
    <lineage>
        <taxon>Eukaryota</taxon>
        <taxon>Fungi</taxon>
        <taxon>Dikarya</taxon>
        <taxon>Ascomycota</taxon>
        <taxon>Pezizomycotina</taxon>
        <taxon>Eurotiomycetes</taxon>
        <taxon>Eurotiomycetidae</taxon>
        <taxon>Eurotiales</taxon>
        <taxon>Elaphomycetaceae</taxon>
        <taxon>Elaphomyces</taxon>
    </lineage>
</organism>
<dbReference type="SFLD" id="SFLDS00003">
    <property type="entry name" value="Haloacid_Dehalogenase"/>
    <property type="match status" value="1"/>
</dbReference>
<feature type="transmembrane region" description="Helical" evidence="13">
    <location>
        <begin position="574"/>
        <end position="595"/>
    </location>
</feature>
<proteinExistence type="inferred from homology"/>
<dbReference type="InterPro" id="IPR001757">
    <property type="entry name" value="P_typ_ATPase"/>
</dbReference>
<dbReference type="InterPro" id="IPR023299">
    <property type="entry name" value="ATPase_P-typ_cyto_dom_N"/>
</dbReference>
<dbReference type="PRINTS" id="PR00119">
    <property type="entry name" value="CATATPASE"/>
</dbReference>
<evidence type="ECO:0000256" key="13">
    <source>
        <dbReference type="RuleBase" id="RU362082"/>
    </source>
</evidence>
<dbReference type="InterPro" id="IPR047819">
    <property type="entry name" value="P5A-ATPase_N"/>
</dbReference>
<keyword evidence="5 13" id="KW-0479">Metal-binding</keyword>
<evidence type="ECO:0000256" key="11">
    <source>
        <dbReference type="ARBA" id="ARBA00023136"/>
    </source>
</evidence>
<dbReference type="GO" id="GO:0008270">
    <property type="term" value="F:zinc ion binding"/>
    <property type="evidence" value="ECO:0007669"/>
    <property type="project" value="EnsemblFungi"/>
</dbReference>
<dbReference type="SFLD" id="SFLDF00027">
    <property type="entry name" value="p-type_atpase"/>
    <property type="match status" value="1"/>
</dbReference>
<dbReference type="EMBL" id="NPHW01006587">
    <property type="protein sequence ID" value="OXV05682.1"/>
    <property type="molecule type" value="Genomic_DNA"/>
</dbReference>
<dbReference type="Gene3D" id="3.40.50.1000">
    <property type="entry name" value="HAD superfamily/HAD-like"/>
    <property type="match status" value="1"/>
</dbReference>
<dbReference type="GO" id="GO:0016887">
    <property type="term" value="F:ATP hydrolysis activity"/>
    <property type="evidence" value="ECO:0007669"/>
    <property type="project" value="InterPro"/>
</dbReference>
<dbReference type="GO" id="GO:0006874">
    <property type="term" value="P:intracellular calcium ion homeostasis"/>
    <property type="evidence" value="ECO:0007669"/>
    <property type="project" value="TreeGrafter"/>
</dbReference>
<dbReference type="InterPro" id="IPR006544">
    <property type="entry name" value="P-type_TPase_V"/>
</dbReference>
<dbReference type="SFLD" id="SFLDG00002">
    <property type="entry name" value="C1.7:_P-type_atpase_like"/>
    <property type="match status" value="1"/>
</dbReference>
<dbReference type="InterPro" id="IPR023214">
    <property type="entry name" value="HAD_sf"/>
</dbReference>
<dbReference type="Gene3D" id="2.70.150.10">
    <property type="entry name" value="Calcium-transporting ATPase, cytoplasmic transduction domain A"/>
    <property type="match status" value="1"/>
</dbReference>
<comment type="similarity">
    <text evidence="2 13">Belongs to the cation transport ATPase (P-type) (TC 3.A.3) family. Type V subfamily.</text>
</comment>
<dbReference type="GO" id="GO:0030145">
    <property type="term" value="F:manganese ion binding"/>
    <property type="evidence" value="ECO:0007669"/>
    <property type="project" value="EnsemblFungi"/>
</dbReference>
<dbReference type="SUPFAM" id="SSF81660">
    <property type="entry name" value="Metal cation-transporting ATPase, ATP-binding domain N"/>
    <property type="match status" value="1"/>
</dbReference>
<evidence type="ECO:0000256" key="14">
    <source>
        <dbReference type="SAM" id="MobiDB-lite"/>
    </source>
</evidence>
<comment type="caution">
    <text evidence="13">Lacks conserved residue(s) required for the propagation of feature annotation.</text>
</comment>
<sequence>MESPSISPLDWHSAGTTTMKSGRRRDSVRSSMSIASDVGMARDEVFSGPISESVPSGAISLTRRRIQTDPSVHSTYFGEANDSRTSLHEADTGAEYDENIGANLETTSSAGSSTGIRYARSSLEDPLLSRQESFKPFFSRQRAEHRLIQRIYIATEDLTAVISGFSTSSSGLCIYILLCTLSFGTAYLVFRWLPKWRVWLIGSPTPLRHCQWVAIEDQWFQYTIHPVSSRAYGRPISTVFRYRRTENGFLDVEQDSDLAMPCLRFFQYRYLRFIYHALDDEFQLANVWKNPAWKNAKDLRGGLDAREKDCRAQVYGYNLMDIQQKSVFQLLVDEALHPFYVFQVASLILWSLDEYYYYAVCIFIISIGSISATVLETKSTMSRLRELSHFECHVRVLRNKFWRFILSRELAPGDVFEISDPSLTQVPCDCLLLSGDCIINESMLTGESVPVSKSPITDDILGYLDFNATAIHQRVTKHFLFGGTKIIRARRPRDGNDEAVALAIAVRTGFLTTKGSLMRSILFPRPSGFKFYEDSFRYISVMGIIAALGFAASFANFVRLGLSWNTVTIRALDLITIVVPPALPATLTIGTNFALSRLKKQRIFCISPQRVNVGGKLDIICFDKTGTLTEDGLDVLGVQALDAHMRFTELVSEPSSIFSTCQSHDIDLGCHKGKRIIYTMATCHSLRVVDGQVLGDPLDIKMFQFTGWVFEERGGASADQPVDRDDMIIPSIARPPLNSGCHCLRHDDCAQVELGVLRSFEFISQLRRTSVIVRQFGDTGASIFVKGAPECIKDICYPQSIPPDFCEQLNYYTHRGFRVIACAAKYQRKLSWMKIQKMTREEAESNLEFLGFIVFENKLKPNTGPVITELKRAGLRNVMCTGDNILTAISVARECGLMDPKHQCFIPHFLEGCNDANASVSWESIDDPSCKLDEKTLVPVRTAHSIDPSVPFNFLDTAEYSVAVTGDVFRWIIEFGTEELLQKMLVSTQVFARMSPDEKHELVEKLQSIDYCCCFCGDGANDCGALKAADVGISLSEAEASVAAPFTSRVFDISCVPKLIRFVDIVPG</sequence>
<evidence type="ECO:0000256" key="10">
    <source>
        <dbReference type="ARBA" id="ARBA00022989"/>
    </source>
</evidence>
<dbReference type="Pfam" id="PF00122">
    <property type="entry name" value="E1-E2_ATPase"/>
    <property type="match status" value="1"/>
</dbReference>
<evidence type="ECO:0000256" key="7">
    <source>
        <dbReference type="ARBA" id="ARBA00022840"/>
    </source>
</evidence>
<dbReference type="GO" id="GO:0140358">
    <property type="term" value="F:P-type transmembrane transporter activity"/>
    <property type="evidence" value="ECO:0007669"/>
    <property type="project" value="InterPro"/>
</dbReference>
<protein>
    <recommendedName>
        <fullName evidence="13">Cation-transporting ATPase</fullName>
        <ecNumber evidence="13">7.2.2.-</ecNumber>
    </recommendedName>
</protein>
<comment type="caution">
    <text evidence="17">The sequence shown here is derived from an EMBL/GenBank/DDBJ whole genome shotgun (WGS) entry which is preliminary data.</text>
</comment>
<feature type="transmembrane region" description="Helical" evidence="13">
    <location>
        <begin position="174"/>
        <end position="193"/>
    </location>
</feature>
<dbReference type="AlphaFoldDB" id="A0A232LNI4"/>
<feature type="transmembrane region" description="Helical" evidence="13">
    <location>
        <begin position="535"/>
        <end position="554"/>
    </location>
</feature>
<feature type="transmembrane region" description="Helical" evidence="13">
    <location>
        <begin position="330"/>
        <end position="349"/>
    </location>
</feature>
<dbReference type="PANTHER" id="PTHR45630:SF8">
    <property type="entry name" value="CATION-TRANSPORTING ATPASE"/>
    <property type="match status" value="1"/>
</dbReference>
<feature type="region of interest" description="Disordered" evidence="14">
    <location>
        <begin position="1"/>
        <end position="34"/>
    </location>
</feature>
<dbReference type="GO" id="GO:0006882">
    <property type="term" value="P:intracellular zinc ion homeostasis"/>
    <property type="evidence" value="ECO:0007669"/>
    <property type="project" value="EnsemblFungi"/>
</dbReference>
<dbReference type="FunFam" id="3.40.1110.10:FF:000057">
    <property type="entry name" value="Cation-transporting ATPase"/>
    <property type="match status" value="1"/>
</dbReference>
<evidence type="ECO:0000259" key="15">
    <source>
        <dbReference type="Pfam" id="PF00122"/>
    </source>
</evidence>
<evidence type="ECO:0000259" key="16">
    <source>
        <dbReference type="Pfam" id="PF12409"/>
    </source>
</evidence>
<keyword evidence="9 13" id="KW-1278">Translocase</keyword>
<feature type="domain" description="P-type ATPase A" evidence="15">
    <location>
        <begin position="393"/>
        <end position="520"/>
    </location>
</feature>
<name>A0A232LNI4_9EURO</name>
<dbReference type="Pfam" id="PF12409">
    <property type="entry name" value="P5-ATPase"/>
    <property type="match status" value="1"/>
</dbReference>